<dbReference type="Gene3D" id="3.40.1410.10">
    <property type="entry name" value="Chorismate lyase-like"/>
    <property type="match status" value="1"/>
</dbReference>
<dbReference type="Proteomes" id="UP000294508">
    <property type="component" value="Unassembled WGS sequence"/>
</dbReference>
<evidence type="ECO:0000256" key="2">
    <source>
        <dbReference type="ARBA" id="ARBA00023125"/>
    </source>
</evidence>
<keyword evidence="7" id="KW-1185">Reference proteome</keyword>
<dbReference type="InterPro" id="IPR011663">
    <property type="entry name" value="UTRA"/>
</dbReference>
<feature type="region of interest" description="Disordered" evidence="4">
    <location>
        <begin position="64"/>
        <end position="128"/>
    </location>
</feature>
<evidence type="ECO:0000259" key="5">
    <source>
        <dbReference type="PROSITE" id="PS50949"/>
    </source>
</evidence>
<gene>
    <name evidence="6" type="ORF">EV652_110348</name>
</gene>
<dbReference type="SMART" id="SM00345">
    <property type="entry name" value="HTH_GNTR"/>
    <property type="match status" value="1"/>
</dbReference>
<dbReference type="GO" id="GO:0003677">
    <property type="term" value="F:DNA binding"/>
    <property type="evidence" value="ECO:0007669"/>
    <property type="project" value="UniProtKB-KW"/>
</dbReference>
<dbReference type="Pfam" id="PF07702">
    <property type="entry name" value="UTRA"/>
    <property type="match status" value="1"/>
</dbReference>
<feature type="domain" description="HTH gntR-type" evidence="5">
    <location>
        <begin position="4"/>
        <end position="72"/>
    </location>
</feature>
<evidence type="ECO:0000313" key="6">
    <source>
        <dbReference type="EMBL" id="TCO22362.1"/>
    </source>
</evidence>
<organism evidence="6 7">
    <name type="scientific">Kribbella steppae</name>
    <dbReference type="NCBI Taxonomy" id="2512223"/>
    <lineage>
        <taxon>Bacteria</taxon>
        <taxon>Bacillati</taxon>
        <taxon>Actinomycetota</taxon>
        <taxon>Actinomycetes</taxon>
        <taxon>Propionibacteriales</taxon>
        <taxon>Kribbellaceae</taxon>
        <taxon>Kribbella</taxon>
    </lineage>
</organism>
<keyword evidence="2" id="KW-0238">DNA-binding</keyword>
<feature type="compositionally biased region" description="Basic and acidic residues" evidence="4">
    <location>
        <begin position="106"/>
        <end position="123"/>
    </location>
</feature>
<evidence type="ECO:0000256" key="3">
    <source>
        <dbReference type="ARBA" id="ARBA00023163"/>
    </source>
</evidence>
<dbReference type="PANTHER" id="PTHR44846">
    <property type="entry name" value="MANNOSYL-D-GLYCERATE TRANSPORT/METABOLISM SYSTEM REPRESSOR MNGR-RELATED"/>
    <property type="match status" value="1"/>
</dbReference>
<reference evidence="6 7" key="1">
    <citation type="journal article" date="2015" name="Stand. Genomic Sci.">
        <title>Genomic Encyclopedia of Bacterial and Archaeal Type Strains, Phase III: the genomes of soil and plant-associated and newly described type strains.</title>
        <authorList>
            <person name="Whitman W.B."/>
            <person name="Woyke T."/>
            <person name="Klenk H.P."/>
            <person name="Zhou Y."/>
            <person name="Lilburn T.G."/>
            <person name="Beck B.J."/>
            <person name="De Vos P."/>
            <person name="Vandamme P."/>
            <person name="Eisen J.A."/>
            <person name="Garrity G."/>
            <person name="Hugenholtz P."/>
            <person name="Kyrpides N.C."/>
        </authorList>
    </citation>
    <scope>NUCLEOTIDE SEQUENCE [LARGE SCALE GENOMIC DNA]</scope>
    <source>
        <strain evidence="6 7">VKM Ac-2572</strain>
    </source>
</reference>
<evidence type="ECO:0000256" key="4">
    <source>
        <dbReference type="SAM" id="MobiDB-lite"/>
    </source>
</evidence>
<dbReference type="InterPro" id="IPR000524">
    <property type="entry name" value="Tscrpt_reg_HTH_GntR"/>
</dbReference>
<dbReference type="PANTHER" id="PTHR44846:SF17">
    <property type="entry name" value="GNTR-FAMILY TRANSCRIPTIONAL REGULATOR"/>
    <property type="match status" value="1"/>
</dbReference>
<dbReference type="Gene3D" id="1.10.10.10">
    <property type="entry name" value="Winged helix-like DNA-binding domain superfamily/Winged helix DNA-binding domain"/>
    <property type="match status" value="1"/>
</dbReference>
<dbReference type="PROSITE" id="PS50949">
    <property type="entry name" value="HTH_GNTR"/>
    <property type="match status" value="1"/>
</dbReference>
<dbReference type="Pfam" id="PF00392">
    <property type="entry name" value="GntR"/>
    <property type="match status" value="1"/>
</dbReference>
<dbReference type="SUPFAM" id="SSF46785">
    <property type="entry name" value="Winged helix' DNA-binding domain"/>
    <property type="match status" value="1"/>
</dbReference>
<dbReference type="GO" id="GO:0045892">
    <property type="term" value="P:negative regulation of DNA-templated transcription"/>
    <property type="evidence" value="ECO:0007669"/>
    <property type="project" value="TreeGrafter"/>
</dbReference>
<comment type="caution">
    <text evidence="6">The sequence shown here is derived from an EMBL/GenBank/DDBJ whole genome shotgun (WGS) entry which is preliminary data.</text>
</comment>
<keyword evidence="1" id="KW-0805">Transcription regulation</keyword>
<evidence type="ECO:0000313" key="7">
    <source>
        <dbReference type="Proteomes" id="UP000294508"/>
    </source>
</evidence>
<dbReference type="CDD" id="cd07377">
    <property type="entry name" value="WHTH_GntR"/>
    <property type="match status" value="1"/>
</dbReference>
<dbReference type="InterPro" id="IPR036390">
    <property type="entry name" value="WH_DNA-bd_sf"/>
</dbReference>
<proteinExistence type="predicted"/>
<dbReference type="EMBL" id="SLWN01000010">
    <property type="protein sequence ID" value="TCO22362.1"/>
    <property type="molecule type" value="Genomic_DNA"/>
</dbReference>
<dbReference type="SUPFAM" id="SSF64288">
    <property type="entry name" value="Chorismate lyase-like"/>
    <property type="match status" value="1"/>
</dbReference>
<sequence>MSGIPAYRQVATDLRDKINSGDYAPGAKLPSERVLTEDYGVSRITIREAIGLLRSEGLVEPKQGKGLFVRNPPSVRRQSSTRLGRKARQENRAAFQGDAEASGFRPEVETTVRTEPASDDHGEALGVPPGTELLVRERIMKADGVTVQLSTSRLPRELTRGTAIEDENPGPGGIHQRLEDAGVRLDRFTEAVITRMPNTTAGLRDPHGVRACRRW</sequence>
<dbReference type="PRINTS" id="PR00035">
    <property type="entry name" value="HTHGNTR"/>
</dbReference>
<dbReference type="AlphaFoldDB" id="A0A4V2RYW9"/>
<dbReference type="InterPro" id="IPR036388">
    <property type="entry name" value="WH-like_DNA-bd_sf"/>
</dbReference>
<dbReference type="InterPro" id="IPR028978">
    <property type="entry name" value="Chorismate_lyase_/UTRA_dom_sf"/>
</dbReference>
<dbReference type="GO" id="GO:0003700">
    <property type="term" value="F:DNA-binding transcription factor activity"/>
    <property type="evidence" value="ECO:0007669"/>
    <property type="project" value="InterPro"/>
</dbReference>
<name>A0A4V2RYW9_9ACTN</name>
<dbReference type="FunFam" id="1.10.10.10:FF:000079">
    <property type="entry name" value="GntR family transcriptional regulator"/>
    <property type="match status" value="1"/>
</dbReference>
<protein>
    <submittedName>
        <fullName evidence="6">GntR family transcriptional regulator</fullName>
    </submittedName>
</protein>
<evidence type="ECO:0000256" key="1">
    <source>
        <dbReference type="ARBA" id="ARBA00023015"/>
    </source>
</evidence>
<accession>A0A4V2RYW9</accession>
<keyword evidence="3" id="KW-0804">Transcription</keyword>
<dbReference type="InterPro" id="IPR050679">
    <property type="entry name" value="Bact_HTH_transcr_reg"/>
</dbReference>